<gene>
    <name evidence="1" type="ORF">M9458_005113</name>
</gene>
<dbReference type="EMBL" id="JAMKFB020000002">
    <property type="protein sequence ID" value="KAL0201926.1"/>
    <property type="molecule type" value="Genomic_DNA"/>
</dbReference>
<name>A0ABD0RU08_CIRMR</name>
<organism evidence="1 2">
    <name type="scientific">Cirrhinus mrigala</name>
    <name type="common">Mrigala</name>
    <dbReference type="NCBI Taxonomy" id="683832"/>
    <lineage>
        <taxon>Eukaryota</taxon>
        <taxon>Metazoa</taxon>
        <taxon>Chordata</taxon>
        <taxon>Craniata</taxon>
        <taxon>Vertebrata</taxon>
        <taxon>Euteleostomi</taxon>
        <taxon>Actinopterygii</taxon>
        <taxon>Neopterygii</taxon>
        <taxon>Teleostei</taxon>
        <taxon>Ostariophysi</taxon>
        <taxon>Cypriniformes</taxon>
        <taxon>Cyprinidae</taxon>
        <taxon>Labeoninae</taxon>
        <taxon>Labeonini</taxon>
        <taxon>Cirrhinus</taxon>
    </lineage>
</organism>
<comment type="caution">
    <text evidence="1">The sequence shown here is derived from an EMBL/GenBank/DDBJ whole genome shotgun (WGS) entry which is preliminary data.</text>
</comment>
<evidence type="ECO:0000313" key="2">
    <source>
        <dbReference type="Proteomes" id="UP001529510"/>
    </source>
</evidence>
<keyword evidence="2" id="KW-1185">Reference proteome</keyword>
<feature type="non-terminal residue" evidence="1">
    <location>
        <position position="91"/>
    </location>
</feature>
<dbReference type="AlphaFoldDB" id="A0ABD0RU08"/>
<feature type="non-terminal residue" evidence="1">
    <location>
        <position position="1"/>
    </location>
</feature>
<protein>
    <recommendedName>
        <fullName evidence="3">MHC class I antigen</fullName>
    </recommendedName>
</protein>
<dbReference type="Proteomes" id="UP001529510">
    <property type="component" value="Unassembled WGS sequence"/>
</dbReference>
<accession>A0ABD0RU08</accession>
<reference evidence="1 2" key="1">
    <citation type="submission" date="2024-05" db="EMBL/GenBank/DDBJ databases">
        <title>Genome sequencing and assembly of Indian major carp, Cirrhinus mrigala (Hamilton, 1822).</title>
        <authorList>
            <person name="Mohindra V."/>
            <person name="Chowdhury L.M."/>
            <person name="Lal K."/>
            <person name="Jena J.K."/>
        </authorList>
    </citation>
    <scope>NUCLEOTIDE SEQUENCE [LARGE SCALE GENOMIC DNA]</scope>
    <source>
        <strain evidence="1">CM1030</strain>
        <tissue evidence="1">Blood</tissue>
    </source>
</reference>
<sequence length="91" mass="9779">FGVYDGELDGSVCGSEGFAVHAAAEGERHALRHIPVLCGGTGGRTAWTSERLHQGEQQPDGFARVEHVWTRRTQLEPGGAGHQHLLAKLLP</sequence>
<proteinExistence type="predicted"/>
<evidence type="ECO:0008006" key="3">
    <source>
        <dbReference type="Google" id="ProtNLM"/>
    </source>
</evidence>
<evidence type="ECO:0000313" key="1">
    <source>
        <dbReference type="EMBL" id="KAL0201926.1"/>
    </source>
</evidence>